<dbReference type="PANTHER" id="PTHR12526:SF636">
    <property type="entry name" value="BLL3647 PROTEIN"/>
    <property type="match status" value="1"/>
</dbReference>
<dbReference type="Pfam" id="PF13439">
    <property type="entry name" value="Glyco_transf_4"/>
    <property type="match status" value="1"/>
</dbReference>
<evidence type="ECO:0000259" key="5">
    <source>
        <dbReference type="Pfam" id="PF13439"/>
    </source>
</evidence>
<dbReference type="PANTHER" id="PTHR12526">
    <property type="entry name" value="GLYCOSYLTRANSFERASE"/>
    <property type="match status" value="1"/>
</dbReference>
<sequence>MADCPPGAGDDPGGRDTAVAPFRVLTTYNFFEPGFRAGGPVRSIARILDTCSEQTSVTMVTGDRDLGAREPYPGLSGRWVTRGRARIFYLCPRRPGQWWALWRALRQGHFDLLYANGMFATYSIALVLAARYGLVRSTRLVIAPRGEFEPACLSRRPLKKRCFLWWWGRLLRHRADVAWHATSPLEATRIAAVFPWARIEVSPVQVALPAEPIEAAPHHGVPRLVFVGRILPSKNVALLVEALALVGAPVSVDLYGPVEDAAYWARCRRLIAGLPAHVDLRYHGELRPEVVRETFARYDAFLMPTLGENFGHVIAESLSASCPVLCSDRTPWGPVLAAGGGTVIRELTPQAWAREIDRLLGRSATARHDARRAAGAAYRTWRSSVDGPNVLDRLRLRQGALPAGATTSEPVPAASPGTR</sequence>
<gene>
    <name evidence="6" type="ORF">GA0070617_2289</name>
</gene>
<dbReference type="Gene3D" id="3.40.50.2000">
    <property type="entry name" value="Glycogen Phosphorylase B"/>
    <property type="match status" value="2"/>
</dbReference>
<evidence type="ECO:0000259" key="4">
    <source>
        <dbReference type="Pfam" id="PF00534"/>
    </source>
</evidence>
<keyword evidence="3" id="KW-0472">Membrane</keyword>
<dbReference type="OrthoDB" id="3171021at2"/>
<dbReference type="Proteomes" id="UP000198937">
    <property type="component" value="Unassembled WGS sequence"/>
</dbReference>
<keyword evidence="3" id="KW-1133">Transmembrane helix</keyword>
<dbReference type="AlphaFoldDB" id="A0A1C6UGE3"/>
<dbReference type="SUPFAM" id="SSF53756">
    <property type="entry name" value="UDP-Glycosyltransferase/glycogen phosphorylase"/>
    <property type="match status" value="1"/>
</dbReference>
<dbReference type="GO" id="GO:0016757">
    <property type="term" value="F:glycosyltransferase activity"/>
    <property type="evidence" value="ECO:0007669"/>
    <property type="project" value="UniProtKB-KW"/>
</dbReference>
<dbReference type="InterPro" id="IPR001296">
    <property type="entry name" value="Glyco_trans_1"/>
</dbReference>
<dbReference type="EMBL" id="FMIA01000002">
    <property type="protein sequence ID" value="SCL53175.1"/>
    <property type="molecule type" value="Genomic_DNA"/>
</dbReference>
<accession>A0A1C6UGE3</accession>
<keyword evidence="7" id="KW-1185">Reference proteome</keyword>
<reference evidence="6 7" key="1">
    <citation type="submission" date="2016-06" db="EMBL/GenBank/DDBJ databases">
        <authorList>
            <person name="Kjaerup R.B."/>
            <person name="Dalgaard T.S."/>
            <person name="Juul-Madsen H.R."/>
        </authorList>
    </citation>
    <scope>NUCLEOTIDE SEQUENCE [LARGE SCALE GENOMIC DNA]</scope>
    <source>
        <strain evidence="6 7">DSM 45577</strain>
    </source>
</reference>
<protein>
    <submittedName>
        <fullName evidence="6">Glycosyltransferase involved in cell wall bisynthesis</fullName>
    </submittedName>
</protein>
<keyword evidence="2 6" id="KW-0808">Transferase</keyword>
<feature type="domain" description="Glycosyltransferase subfamily 4-like N-terminal" evidence="5">
    <location>
        <begin position="38"/>
        <end position="202"/>
    </location>
</feature>
<feature type="domain" description="Glycosyl transferase family 1" evidence="4">
    <location>
        <begin position="221"/>
        <end position="371"/>
    </location>
</feature>
<proteinExistence type="predicted"/>
<dbReference type="InterPro" id="IPR028098">
    <property type="entry name" value="Glyco_trans_4-like_N"/>
</dbReference>
<keyword evidence="1" id="KW-0328">Glycosyltransferase</keyword>
<feature type="transmembrane region" description="Helical" evidence="3">
    <location>
        <begin position="112"/>
        <end position="134"/>
    </location>
</feature>
<evidence type="ECO:0000313" key="6">
    <source>
        <dbReference type="EMBL" id="SCL53175.1"/>
    </source>
</evidence>
<evidence type="ECO:0000256" key="2">
    <source>
        <dbReference type="ARBA" id="ARBA00022679"/>
    </source>
</evidence>
<evidence type="ECO:0000313" key="7">
    <source>
        <dbReference type="Proteomes" id="UP000198937"/>
    </source>
</evidence>
<dbReference type="STRING" id="683228.GA0070617_2289"/>
<keyword evidence="3" id="KW-0812">Transmembrane</keyword>
<evidence type="ECO:0000256" key="3">
    <source>
        <dbReference type="SAM" id="Phobius"/>
    </source>
</evidence>
<name>A0A1C6UGE3_9ACTN</name>
<evidence type="ECO:0000256" key="1">
    <source>
        <dbReference type="ARBA" id="ARBA00022676"/>
    </source>
</evidence>
<dbReference type="Pfam" id="PF00534">
    <property type="entry name" value="Glycos_transf_1"/>
    <property type="match status" value="1"/>
</dbReference>
<organism evidence="6 7">
    <name type="scientific">Micromonospora yangpuensis</name>
    <dbReference type="NCBI Taxonomy" id="683228"/>
    <lineage>
        <taxon>Bacteria</taxon>
        <taxon>Bacillati</taxon>
        <taxon>Actinomycetota</taxon>
        <taxon>Actinomycetes</taxon>
        <taxon>Micromonosporales</taxon>
        <taxon>Micromonosporaceae</taxon>
        <taxon>Micromonospora</taxon>
    </lineage>
</organism>